<dbReference type="Proteomes" id="UP000014136">
    <property type="component" value="Unassembled WGS sequence"/>
</dbReference>
<dbReference type="PATRIC" id="fig|1139996.3.peg.1788"/>
<sequence length="106" mass="12103">MTEKVVFIDHSSIAGSVVKILARNILLLTNDAIDVIVIKLEDIDKYVFTKEKMVLVDPVISLNHPLLRRIPKRIKQMNFTIGSYVSLNAEAVLEQIETNTQTKRRQ</sequence>
<dbReference type="HOGENOM" id="CLU_2315867_0_0_9"/>
<evidence type="ECO:0000313" key="1">
    <source>
        <dbReference type="EMBL" id="EOT27901.1"/>
    </source>
</evidence>
<dbReference type="RefSeq" id="WP_016175587.1">
    <property type="nucleotide sequence ID" value="NZ_KE136389.1"/>
</dbReference>
<comment type="caution">
    <text evidence="1">The sequence shown here is derived from an EMBL/GenBank/DDBJ whole genome shotgun (WGS) entry which is preliminary data.</text>
</comment>
<dbReference type="AlphaFoldDB" id="S0JLR3"/>
<dbReference type="eggNOG" id="ENOG5030UKG">
    <property type="taxonomic scope" value="Bacteria"/>
</dbReference>
<accession>S0JLR3</accession>
<name>S0JLR3_9ENTE</name>
<dbReference type="OrthoDB" id="9960794at2"/>
<reference evidence="1 2" key="1">
    <citation type="submission" date="2013-03" db="EMBL/GenBank/DDBJ databases">
        <title>The Genome Sequence of Enterococcus saccharolyticus ATCC_43076 (Illumina only assembly).</title>
        <authorList>
            <consortium name="The Broad Institute Genomics Platform"/>
            <consortium name="The Broad Institute Genome Sequencing Center for Infectious Disease"/>
            <person name="Earl A."/>
            <person name="Russ C."/>
            <person name="Gilmore M."/>
            <person name="Surin D."/>
            <person name="Walker B."/>
            <person name="Young S."/>
            <person name="Zeng Q."/>
            <person name="Gargeya S."/>
            <person name="Fitzgerald M."/>
            <person name="Haas B."/>
            <person name="Abouelleil A."/>
            <person name="Allen A.W."/>
            <person name="Alvarado L."/>
            <person name="Arachchi H.M."/>
            <person name="Berlin A.M."/>
            <person name="Chapman S.B."/>
            <person name="Gainer-Dewar J."/>
            <person name="Goldberg J."/>
            <person name="Griggs A."/>
            <person name="Gujja S."/>
            <person name="Hansen M."/>
            <person name="Howarth C."/>
            <person name="Imamovic A."/>
            <person name="Ireland A."/>
            <person name="Larimer J."/>
            <person name="McCowan C."/>
            <person name="Murphy C."/>
            <person name="Pearson M."/>
            <person name="Poon T.W."/>
            <person name="Priest M."/>
            <person name="Roberts A."/>
            <person name="Saif S."/>
            <person name="Shea T."/>
            <person name="Sisk P."/>
            <person name="Sykes S."/>
            <person name="Wortman J."/>
            <person name="Nusbaum C."/>
            <person name="Birren B."/>
        </authorList>
    </citation>
    <scope>NUCLEOTIDE SEQUENCE [LARGE SCALE GENOMIC DNA]</scope>
    <source>
        <strain evidence="1 2">ATCC 43076</strain>
    </source>
</reference>
<gene>
    <name evidence="1" type="ORF">OMQ_01815</name>
</gene>
<dbReference type="EMBL" id="AHYT01000009">
    <property type="protein sequence ID" value="EOT27901.1"/>
    <property type="molecule type" value="Genomic_DNA"/>
</dbReference>
<organism evidence="1 2">
    <name type="scientific">Enterococcus saccharolyticus subsp. saccharolyticus ATCC 43076</name>
    <dbReference type="NCBI Taxonomy" id="1139996"/>
    <lineage>
        <taxon>Bacteria</taxon>
        <taxon>Bacillati</taxon>
        <taxon>Bacillota</taxon>
        <taxon>Bacilli</taxon>
        <taxon>Lactobacillales</taxon>
        <taxon>Enterococcaceae</taxon>
        <taxon>Enterococcus</taxon>
    </lineage>
</organism>
<evidence type="ECO:0000313" key="2">
    <source>
        <dbReference type="Proteomes" id="UP000014136"/>
    </source>
</evidence>
<keyword evidence="2" id="KW-1185">Reference proteome</keyword>
<protein>
    <submittedName>
        <fullName evidence="1">Uncharacterized protein</fullName>
    </submittedName>
</protein>
<proteinExistence type="predicted"/>